<proteinExistence type="predicted"/>
<name>A0A8S5M7S9_9CAUD</name>
<evidence type="ECO:0000313" key="1">
    <source>
        <dbReference type="EMBL" id="DAD78268.1"/>
    </source>
</evidence>
<protein>
    <submittedName>
        <fullName evidence="1">Uncharacterized protein</fullName>
    </submittedName>
</protein>
<reference evidence="1" key="1">
    <citation type="journal article" date="2021" name="Proc. Natl. Acad. Sci. U.S.A.">
        <title>A Catalog of Tens of Thousands of Viruses from Human Metagenomes Reveals Hidden Associations with Chronic Diseases.</title>
        <authorList>
            <person name="Tisza M.J."/>
            <person name="Buck C.B."/>
        </authorList>
    </citation>
    <scope>NUCLEOTIDE SEQUENCE</scope>
    <source>
        <strain evidence="1">CtzVd36</strain>
    </source>
</reference>
<organism evidence="1">
    <name type="scientific">Siphoviridae sp. ctzVd36</name>
    <dbReference type="NCBI Taxonomy" id="2826530"/>
    <lineage>
        <taxon>Viruses</taxon>
        <taxon>Duplodnaviria</taxon>
        <taxon>Heunggongvirae</taxon>
        <taxon>Uroviricota</taxon>
        <taxon>Caudoviricetes</taxon>
    </lineage>
</organism>
<dbReference type="EMBL" id="BK014841">
    <property type="protein sequence ID" value="DAD78268.1"/>
    <property type="molecule type" value="Genomic_DNA"/>
</dbReference>
<accession>A0A8S5M7S9</accession>
<sequence>MVKAYKIGIPSNEFLVMPLGYLADLTDASVILDGYADEYIEPEYINVDLR</sequence>